<dbReference type="InterPro" id="IPR018109">
    <property type="entry name" value="Folylpolyglutamate_synth_CS"/>
</dbReference>
<dbReference type="Gene3D" id="3.40.1190.10">
    <property type="entry name" value="Mur-like, catalytic domain"/>
    <property type="match status" value="1"/>
</dbReference>
<feature type="domain" description="Mur ligase central" evidence="24">
    <location>
        <begin position="46"/>
        <end position="267"/>
    </location>
</feature>
<comment type="function">
    <text evidence="2">Functions in two distinct reactions of the de novo folate biosynthetic pathway. Catalyzes the addition of a glutamate residue to dihydropteroate (7,8-dihydropteroate or H2Pte) to form dihydrofolate (7,8-dihydrofolate monoglutamate or H2Pte-Glu). Also catalyzes successive additions of L-glutamate to tetrahydrofolate or 10-formyltetrahydrofolate or 5,10-methylenetetrahydrofolate, leading to folylpolyglutamate derivatives.</text>
</comment>
<keyword evidence="14" id="KW-0289">Folate biosynthesis</keyword>
<evidence type="ECO:0000256" key="10">
    <source>
        <dbReference type="ARBA" id="ARBA00022723"/>
    </source>
</evidence>
<dbReference type="PIRSF" id="PIRSF001563">
    <property type="entry name" value="Folylpolyglu_synth"/>
    <property type="match status" value="1"/>
</dbReference>
<evidence type="ECO:0000256" key="18">
    <source>
        <dbReference type="ARBA" id="ARBA00047493"/>
    </source>
</evidence>
<dbReference type="EMBL" id="BMES01000001">
    <property type="protein sequence ID" value="GGH07970.1"/>
    <property type="molecule type" value="Genomic_DNA"/>
</dbReference>
<dbReference type="Pfam" id="PF08245">
    <property type="entry name" value="Mur_ligase_M"/>
    <property type="match status" value="1"/>
</dbReference>
<evidence type="ECO:0000259" key="24">
    <source>
        <dbReference type="Pfam" id="PF08245"/>
    </source>
</evidence>
<dbReference type="PROSITE" id="PS01012">
    <property type="entry name" value="FOLYLPOLYGLU_SYNT_2"/>
    <property type="match status" value="1"/>
</dbReference>
<comment type="catalytic activity">
    <reaction evidence="19">
        <text>10-formyltetrahydrofolyl-(gamma-L-Glu)(n) + L-glutamate + ATP = 10-formyltetrahydrofolyl-(gamma-L-Glu)(n+1) + ADP + phosphate + H(+)</text>
        <dbReference type="Rhea" id="RHEA:51904"/>
        <dbReference type="Rhea" id="RHEA-COMP:13088"/>
        <dbReference type="Rhea" id="RHEA-COMP:14300"/>
        <dbReference type="ChEBI" id="CHEBI:15378"/>
        <dbReference type="ChEBI" id="CHEBI:29985"/>
        <dbReference type="ChEBI" id="CHEBI:30616"/>
        <dbReference type="ChEBI" id="CHEBI:43474"/>
        <dbReference type="ChEBI" id="CHEBI:134413"/>
        <dbReference type="ChEBI" id="CHEBI:456216"/>
        <dbReference type="EC" id="6.3.2.17"/>
    </reaction>
</comment>
<dbReference type="Pfam" id="PF02875">
    <property type="entry name" value="Mur_ligase_C"/>
    <property type="match status" value="1"/>
</dbReference>
<dbReference type="GO" id="GO:0004326">
    <property type="term" value="F:tetrahydrofolylpolyglutamate synthase activity"/>
    <property type="evidence" value="ECO:0007669"/>
    <property type="project" value="UniProtKB-EC"/>
</dbReference>
<dbReference type="PANTHER" id="PTHR11136:SF0">
    <property type="entry name" value="DIHYDROFOLATE SYNTHETASE-RELATED"/>
    <property type="match status" value="1"/>
</dbReference>
<dbReference type="InterPro" id="IPR004101">
    <property type="entry name" value="Mur_ligase_C"/>
</dbReference>
<comment type="caution">
    <text evidence="25">The sequence shown here is derived from an EMBL/GenBank/DDBJ whole genome shotgun (WGS) entry which is preliminary data.</text>
</comment>
<dbReference type="PANTHER" id="PTHR11136">
    <property type="entry name" value="FOLYLPOLYGLUTAMATE SYNTHASE-RELATED"/>
    <property type="match status" value="1"/>
</dbReference>
<dbReference type="AlphaFoldDB" id="A0A917MGD0"/>
<reference evidence="25" key="2">
    <citation type="submission" date="2020-09" db="EMBL/GenBank/DDBJ databases">
        <authorList>
            <person name="Sun Q."/>
            <person name="Zhou Y."/>
        </authorList>
    </citation>
    <scope>NUCLEOTIDE SEQUENCE</scope>
    <source>
        <strain evidence="25">CGMCC 1.12214</strain>
    </source>
</reference>
<evidence type="ECO:0000256" key="6">
    <source>
        <dbReference type="ARBA" id="ARBA00013023"/>
    </source>
</evidence>
<dbReference type="GO" id="GO:0005524">
    <property type="term" value="F:ATP binding"/>
    <property type="evidence" value="ECO:0007669"/>
    <property type="project" value="UniProtKB-KW"/>
</dbReference>
<evidence type="ECO:0000256" key="15">
    <source>
        <dbReference type="ARBA" id="ARBA00030048"/>
    </source>
</evidence>
<dbReference type="InterPro" id="IPR036565">
    <property type="entry name" value="Mur-like_cat_sf"/>
</dbReference>
<dbReference type="InterPro" id="IPR036615">
    <property type="entry name" value="Mur_ligase_C_dom_sf"/>
</dbReference>
<keyword evidence="12 22" id="KW-0067">ATP-binding</keyword>
<gene>
    <name evidence="25" type="primary">folC</name>
    <name evidence="25" type="ORF">GCM10007036_03190</name>
</gene>
<evidence type="ECO:0000256" key="9">
    <source>
        <dbReference type="ARBA" id="ARBA00022598"/>
    </source>
</evidence>
<comment type="similarity">
    <text evidence="5 22">Belongs to the folylpolyglutamate synthase family.</text>
</comment>
<comment type="catalytic activity">
    <reaction evidence="20">
        <text>(6R)-5,10-methylenetetrahydrofolyl-(gamma-L-Glu)(n) + L-glutamate + ATP = (6R)-5,10-methylenetetrahydrofolyl-(gamma-L-Glu)(n+1) + ADP + phosphate + H(+)</text>
        <dbReference type="Rhea" id="RHEA:51912"/>
        <dbReference type="Rhea" id="RHEA-COMP:13257"/>
        <dbReference type="Rhea" id="RHEA-COMP:13258"/>
        <dbReference type="ChEBI" id="CHEBI:15378"/>
        <dbReference type="ChEBI" id="CHEBI:29985"/>
        <dbReference type="ChEBI" id="CHEBI:30616"/>
        <dbReference type="ChEBI" id="CHEBI:43474"/>
        <dbReference type="ChEBI" id="CHEBI:136572"/>
        <dbReference type="ChEBI" id="CHEBI:456216"/>
        <dbReference type="EC" id="6.3.2.17"/>
    </reaction>
</comment>
<organism evidence="25 26">
    <name type="scientific">Alsobacter metallidurans</name>
    <dbReference type="NCBI Taxonomy" id="340221"/>
    <lineage>
        <taxon>Bacteria</taxon>
        <taxon>Pseudomonadati</taxon>
        <taxon>Pseudomonadota</taxon>
        <taxon>Alphaproteobacteria</taxon>
        <taxon>Hyphomicrobiales</taxon>
        <taxon>Alsobacteraceae</taxon>
        <taxon>Alsobacter</taxon>
    </lineage>
</organism>
<evidence type="ECO:0000256" key="12">
    <source>
        <dbReference type="ARBA" id="ARBA00022840"/>
    </source>
</evidence>
<evidence type="ECO:0000256" key="1">
    <source>
        <dbReference type="ARBA" id="ARBA00001946"/>
    </source>
</evidence>
<evidence type="ECO:0000256" key="2">
    <source>
        <dbReference type="ARBA" id="ARBA00002714"/>
    </source>
</evidence>
<evidence type="ECO:0000256" key="16">
    <source>
        <dbReference type="ARBA" id="ARBA00030592"/>
    </source>
</evidence>
<evidence type="ECO:0000256" key="3">
    <source>
        <dbReference type="ARBA" id="ARBA00004799"/>
    </source>
</evidence>
<evidence type="ECO:0000256" key="19">
    <source>
        <dbReference type="ARBA" id="ARBA00047808"/>
    </source>
</evidence>
<comment type="catalytic activity">
    <reaction evidence="21">
        <text>7,8-dihydropteroate + L-glutamate + ATP = 7,8-dihydrofolate + ADP + phosphate + H(+)</text>
        <dbReference type="Rhea" id="RHEA:23584"/>
        <dbReference type="ChEBI" id="CHEBI:15378"/>
        <dbReference type="ChEBI" id="CHEBI:17839"/>
        <dbReference type="ChEBI" id="CHEBI:29985"/>
        <dbReference type="ChEBI" id="CHEBI:30616"/>
        <dbReference type="ChEBI" id="CHEBI:43474"/>
        <dbReference type="ChEBI" id="CHEBI:57451"/>
        <dbReference type="ChEBI" id="CHEBI:456216"/>
        <dbReference type="EC" id="6.3.2.12"/>
    </reaction>
</comment>
<protein>
    <recommendedName>
        <fullName evidence="8">Dihydrofolate synthase/folylpolyglutamate synthase</fullName>
        <ecNumber evidence="6">6.3.2.12</ecNumber>
        <ecNumber evidence="7">6.3.2.17</ecNumber>
    </recommendedName>
    <alternativeName>
        <fullName evidence="17">Folylpoly-gamma-glutamate synthetase-dihydrofolate synthetase</fullName>
    </alternativeName>
    <alternativeName>
        <fullName evidence="15">Folylpolyglutamate synthetase</fullName>
    </alternativeName>
    <alternativeName>
        <fullName evidence="16">Tetrahydrofolylpolyglutamate synthase</fullName>
    </alternativeName>
</protein>
<comment type="cofactor">
    <cofactor evidence="1">
        <name>Mg(2+)</name>
        <dbReference type="ChEBI" id="CHEBI:18420"/>
    </cofactor>
</comment>
<accession>A0A917MGD0</accession>
<keyword evidence="13" id="KW-0460">Magnesium</keyword>
<dbReference type="InterPro" id="IPR001645">
    <property type="entry name" value="Folylpolyglutamate_synth"/>
</dbReference>
<evidence type="ECO:0000256" key="17">
    <source>
        <dbReference type="ARBA" id="ARBA00032510"/>
    </source>
</evidence>
<comment type="pathway">
    <text evidence="3">Cofactor biosynthesis; tetrahydrofolate biosynthesis; 7,8-dihydrofolate from 2-amino-4-hydroxy-6-hydroxymethyl-7,8-dihydropteridine diphosphate and 4-aminobenzoate: step 2/2.</text>
</comment>
<evidence type="ECO:0000256" key="8">
    <source>
        <dbReference type="ARBA" id="ARBA00019357"/>
    </source>
</evidence>
<dbReference type="FunFam" id="3.40.1190.10:FF:000011">
    <property type="entry name" value="Folylpolyglutamate synthase/dihydrofolate synthase"/>
    <property type="match status" value="1"/>
</dbReference>
<dbReference type="NCBIfam" id="TIGR01499">
    <property type="entry name" value="folC"/>
    <property type="match status" value="1"/>
</dbReference>
<dbReference type="Proteomes" id="UP000603912">
    <property type="component" value="Unassembled WGS sequence"/>
</dbReference>
<feature type="domain" description="Mur ligase C-terminal" evidence="23">
    <location>
        <begin position="312"/>
        <end position="424"/>
    </location>
</feature>
<evidence type="ECO:0000256" key="7">
    <source>
        <dbReference type="ARBA" id="ARBA00013025"/>
    </source>
</evidence>
<dbReference type="RefSeq" id="WP_188515988.1">
    <property type="nucleotide sequence ID" value="NZ_BMES01000001.1"/>
</dbReference>
<dbReference type="GO" id="GO:0005737">
    <property type="term" value="C:cytoplasm"/>
    <property type="evidence" value="ECO:0007669"/>
    <property type="project" value="TreeGrafter"/>
</dbReference>
<evidence type="ECO:0000256" key="11">
    <source>
        <dbReference type="ARBA" id="ARBA00022741"/>
    </source>
</evidence>
<evidence type="ECO:0000256" key="13">
    <source>
        <dbReference type="ARBA" id="ARBA00022842"/>
    </source>
</evidence>
<evidence type="ECO:0000256" key="5">
    <source>
        <dbReference type="ARBA" id="ARBA00008276"/>
    </source>
</evidence>
<sequence length="440" mass="46255">MEPSDAILARFLALHPKLIDLSLGRLQRLLLALGEPQKRLPPVIHVAGTNGKGSTIAFMRAVLEEAGLAVHVYTSPHLVRFHERIRIGAPGGGRLVPESLLVDAFRRCEAANEGAPITVFEITTAAAFLLFSEQPAHVLLLETGLGGRLDATNVVDRPLAAVVTPVSQDHSEYLGDSIAKIAAEKAGILKRGVPSVIAPQDHDDALAVLERAAARTGARTWIGGQDFHVGEENGRLIYQDDDGLLDLPLPRLPGRHQHVNAGTSIAALRAAGFGRLSPKAFEAGIGGADWPARLQRLAKGRLAALLPPDAELWLDGGHNPDGGRALAAAMAEFEERRPRPLVMVVAMLGTKDSAGFLEPFSGLAQSVTAIPMPSQTAARPAGEVAAIARASGLQAEQADSIEAALTRIGAAVWPSPPRVLICGSLYLAGEVLAANGTPPT</sequence>
<name>A0A917MGD0_9HYPH</name>
<evidence type="ECO:0000256" key="21">
    <source>
        <dbReference type="ARBA" id="ARBA00049161"/>
    </source>
</evidence>
<evidence type="ECO:0000313" key="26">
    <source>
        <dbReference type="Proteomes" id="UP000603912"/>
    </source>
</evidence>
<comment type="catalytic activity">
    <reaction evidence="18">
        <text>(6S)-5,6,7,8-tetrahydrofolyl-(gamma-L-Glu)(n) + L-glutamate + ATP = (6S)-5,6,7,8-tetrahydrofolyl-(gamma-L-Glu)(n+1) + ADP + phosphate + H(+)</text>
        <dbReference type="Rhea" id="RHEA:10580"/>
        <dbReference type="Rhea" id="RHEA-COMP:14738"/>
        <dbReference type="Rhea" id="RHEA-COMP:14740"/>
        <dbReference type="ChEBI" id="CHEBI:15378"/>
        <dbReference type="ChEBI" id="CHEBI:29985"/>
        <dbReference type="ChEBI" id="CHEBI:30616"/>
        <dbReference type="ChEBI" id="CHEBI:43474"/>
        <dbReference type="ChEBI" id="CHEBI:141005"/>
        <dbReference type="ChEBI" id="CHEBI:456216"/>
        <dbReference type="EC" id="6.3.2.17"/>
    </reaction>
</comment>
<keyword evidence="10" id="KW-0479">Metal-binding</keyword>
<comment type="pathway">
    <text evidence="4">Cofactor biosynthesis; tetrahydrofolylpolyglutamate biosynthesis.</text>
</comment>
<keyword evidence="9 22" id="KW-0436">Ligase</keyword>
<proteinExistence type="inferred from homology"/>
<dbReference type="SUPFAM" id="SSF53623">
    <property type="entry name" value="MurD-like peptide ligases, catalytic domain"/>
    <property type="match status" value="1"/>
</dbReference>
<evidence type="ECO:0000313" key="25">
    <source>
        <dbReference type="EMBL" id="GGH07970.1"/>
    </source>
</evidence>
<dbReference type="SUPFAM" id="SSF53244">
    <property type="entry name" value="MurD-like peptide ligases, peptide-binding domain"/>
    <property type="match status" value="1"/>
</dbReference>
<dbReference type="GO" id="GO:0046872">
    <property type="term" value="F:metal ion binding"/>
    <property type="evidence" value="ECO:0007669"/>
    <property type="project" value="UniProtKB-KW"/>
</dbReference>
<evidence type="ECO:0000256" key="22">
    <source>
        <dbReference type="PIRNR" id="PIRNR001563"/>
    </source>
</evidence>
<evidence type="ECO:0000259" key="23">
    <source>
        <dbReference type="Pfam" id="PF02875"/>
    </source>
</evidence>
<evidence type="ECO:0000256" key="20">
    <source>
        <dbReference type="ARBA" id="ARBA00049035"/>
    </source>
</evidence>
<evidence type="ECO:0000256" key="4">
    <source>
        <dbReference type="ARBA" id="ARBA00005150"/>
    </source>
</evidence>
<dbReference type="GO" id="GO:0046656">
    <property type="term" value="P:folic acid biosynthetic process"/>
    <property type="evidence" value="ECO:0007669"/>
    <property type="project" value="UniProtKB-KW"/>
</dbReference>
<dbReference type="GO" id="GO:0008841">
    <property type="term" value="F:dihydrofolate synthase activity"/>
    <property type="evidence" value="ECO:0007669"/>
    <property type="project" value="UniProtKB-EC"/>
</dbReference>
<keyword evidence="26" id="KW-1185">Reference proteome</keyword>
<evidence type="ECO:0000256" key="14">
    <source>
        <dbReference type="ARBA" id="ARBA00022909"/>
    </source>
</evidence>
<reference evidence="25" key="1">
    <citation type="journal article" date="2014" name="Int. J. Syst. Evol. Microbiol.">
        <title>Complete genome sequence of Corynebacterium casei LMG S-19264T (=DSM 44701T), isolated from a smear-ripened cheese.</title>
        <authorList>
            <consortium name="US DOE Joint Genome Institute (JGI-PGF)"/>
            <person name="Walter F."/>
            <person name="Albersmeier A."/>
            <person name="Kalinowski J."/>
            <person name="Ruckert C."/>
        </authorList>
    </citation>
    <scope>NUCLEOTIDE SEQUENCE</scope>
    <source>
        <strain evidence="25">CGMCC 1.12214</strain>
    </source>
</reference>
<dbReference type="EC" id="6.3.2.12" evidence="6"/>
<keyword evidence="11 22" id="KW-0547">Nucleotide-binding</keyword>
<dbReference type="Gene3D" id="3.90.190.20">
    <property type="entry name" value="Mur ligase, C-terminal domain"/>
    <property type="match status" value="1"/>
</dbReference>
<dbReference type="EC" id="6.3.2.17" evidence="7"/>
<dbReference type="InterPro" id="IPR013221">
    <property type="entry name" value="Mur_ligase_cen"/>
</dbReference>